<keyword evidence="3" id="KW-0813">Transport</keyword>
<sequence length="157" mass="17206">MIKIYTFFKIQIISLRNKGTSQFAGSSSPLSRSLLDHDFFYSQDTLVHSSNCLAIKALKDDKKHLVFVKSCIAFGKVTIRSISSEARQLSLYLETTEVALMGGLVSHSDGLIVATLSCLESVDLRDGPQAPIVLDGMLSSICKLCGLVVMVPDYWIS</sequence>
<comment type="similarity">
    <text evidence="2">Belongs to the VPS35L family.</text>
</comment>
<evidence type="ECO:0000256" key="4">
    <source>
        <dbReference type="ARBA" id="ARBA00022753"/>
    </source>
</evidence>
<organism evidence="6 7">
    <name type="scientific">Erythroxylum novogranatense</name>
    <dbReference type="NCBI Taxonomy" id="1862640"/>
    <lineage>
        <taxon>Eukaryota</taxon>
        <taxon>Viridiplantae</taxon>
        <taxon>Streptophyta</taxon>
        <taxon>Embryophyta</taxon>
        <taxon>Tracheophyta</taxon>
        <taxon>Spermatophyta</taxon>
        <taxon>Magnoliopsida</taxon>
        <taxon>eudicotyledons</taxon>
        <taxon>Gunneridae</taxon>
        <taxon>Pentapetalae</taxon>
        <taxon>rosids</taxon>
        <taxon>fabids</taxon>
        <taxon>Malpighiales</taxon>
        <taxon>Erythroxylaceae</taxon>
        <taxon>Erythroxylum</taxon>
    </lineage>
</organism>
<reference evidence="6 7" key="1">
    <citation type="submission" date="2021-09" db="EMBL/GenBank/DDBJ databases">
        <title>Genomic insights and catalytic innovation underlie evolution of tropane alkaloids biosynthesis.</title>
        <authorList>
            <person name="Wang Y.-J."/>
            <person name="Tian T."/>
            <person name="Huang J.-P."/>
            <person name="Huang S.-X."/>
        </authorList>
    </citation>
    <scope>NUCLEOTIDE SEQUENCE [LARGE SCALE GENOMIC DNA]</scope>
    <source>
        <strain evidence="6">KIB-2018</strain>
        <tissue evidence="6">Leaf</tissue>
    </source>
</reference>
<evidence type="ECO:0000256" key="1">
    <source>
        <dbReference type="ARBA" id="ARBA00004177"/>
    </source>
</evidence>
<evidence type="ECO:0000313" key="7">
    <source>
        <dbReference type="Proteomes" id="UP001159364"/>
    </source>
</evidence>
<keyword evidence="7" id="KW-1185">Reference proteome</keyword>
<evidence type="ECO:0000256" key="5">
    <source>
        <dbReference type="ARBA" id="ARBA00022927"/>
    </source>
</evidence>
<evidence type="ECO:0000256" key="2">
    <source>
        <dbReference type="ARBA" id="ARBA00010704"/>
    </source>
</evidence>
<evidence type="ECO:0000256" key="3">
    <source>
        <dbReference type="ARBA" id="ARBA00022448"/>
    </source>
</evidence>
<comment type="caution">
    <text evidence="6">The sequence shown here is derived from an EMBL/GenBank/DDBJ whole genome shotgun (WGS) entry which is preliminary data.</text>
</comment>
<dbReference type="PANTHER" id="PTHR13673:SF0">
    <property type="entry name" value="VPS35 ENDOSOMAL PROTEIN-SORTING FACTOR-LIKE"/>
    <property type="match status" value="1"/>
</dbReference>
<dbReference type="GO" id="GO:0015031">
    <property type="term" value="P:protein transport"/>
    <property type="evidence" value="ECO:0007669"/>
    <property type="project" value="UniProtKB-KW"/>
</dbReference>
<keyword evidence="5" id="KW-0653">Protein transport</keyword>
<proteinExistence type="inferred from homology"/>
<accession>A0AAV8U8J2</accession>
<name>A0AAV8U8J2_9ROSI</name>
<evidence type="ECO:0008006" key="8">
    <source>
        <dbReference type="Google" id="ProtNLM"/>
    </source>
</evidence>
<evidence type="ECO:0000313" key="6">
    <source>
        <dbReference type="EMBL" id="KAJ8774499.1"/>
    </source>
</evidence>
<dbReference type="AlphaFoldDB" id="A0AAV8U8J2"/>
<dbReference type="EMBL" id="JAIWQS010000001">
    <property type="protein sequence ID" value="KAJ8774499.1"/>
    <property type="molecule type" value="Genomic_DNA"/>
</dbReference>
<dbReference type="Proteomes" id="UP001159364">
    <property type="component" value="Linkage Group LG01"/>
</dbReference>
<gene>
    <name evidence="6" type="ORF">K2173_016945</name>
</gene>
<protein>
    <recommendedName>
        <fullName evidence="8">AT-hook motif nuclear-localized protein</fullName>
    </recommendedName>
</protein>
<dbReference type="PANTHER" id="PTHR13673">
    <property type="entry name" value="ESOPHAGEAL CANCER ASSOCIATED PROTEIN"/>
    <property type="match status" value="1"/>
</dbReference>
<keyword evidence="4" id="KW-0967">Endosome</keyword>
<dbReference type="GO" id="GO:0005768">
    <property type="term" value="C:endosome"/>
    <property type="evidence" value="ECO:0007669"/>
    <property type="project" value="UniProtKB-SubCell"/>
</dbReference>
<comment type="subcellular location">
    <subcellularLocation>
        <location evidence="1">Endosome</location>
    </subcellularLocation>
</comment>
<dbReference type="InterPro" id="IPR029705">
    <property type="entry name" value="VPS35L"/>
</dbReference>
<dbReference type="GO" id="GO:0032456">
    <property type="term" value="P:endocytic recycling"/>
    <property type="evidence" value="ECO:0007669"/>
    <property type="project" value="InterPro"/>
</dbReference>